<reference evidence="8" key="1">
    <citation type="submission" date="2025-08" db="UniProtKB">
        <authorList>
            <consortium name="Ensembl"/>
        </authorList>
    </citation>
    <scope>IDENTIFICATION</scope>
</reference>
<evidence type="ECO:0000256" key="1">
    <source>
        <dbReference type="ARBA" id="ARBA00022714"/>
    </source>
</evidence>
<keyword evidence="9" id="KW-1185">Reference proteome</keyword>
<dbReference type="Pfam" id="PF01799">
    <property type="entry name" value="Fer2_2"/>
    <property type="match status" value="1"/>
</dbReference>
<evidence type="ECO:0000256" key="5">
    <source>
        <dbReference type="ARBA" id="ARBA00023014"/>
    </source>
</evidence>
<keyword evidence="5" id="KW-0411">Iron-sulfur</keyword>
<evidence type="ECO:0000313" key="9">
    <source>
        <dbReference type="Proteomes" id="UP000694545"/>
    </source>
</evidence>
<dbReference type="GO" id="GO:0016491">
    <property type="term" value="F:oxidoreductase activity"/>
    <property type="evidence" value="ECO:0007669"/>
    <property type="project" value="UniProtKB-KW"/>
</dbReference>
<reference evidence="8" key="2">
    <citation type="submission" date="2025-09" db="UniProtKB">
        <authorList>
            <consortium name="Ensembl"/>
        </authorList>
    </citation>
    <scope>IDENTIFICATION</scope>
</reference>
<protein>
    <recommendedName>
        <fullName evidence="10">2Fe-2S ferredoxin-type domain-containing protein</fullName>
    </recommendedName>
</protein>
<accession>A0A8D2KVJ3</accession>
<dbReference type="InterPro" id="IPR036884">
    <property type="entry name" value="2Fe-2S-bd_dom_sf"/>
</dbReference>
<evidence type="ECO:0000259" key="7">
    <source>
        <dbReference type="Pfam" id="PF01799"/>
    </source>
</evidence>
<feature type="domain" description="[2Fe-2S]-binding" evidence="7">
    <location>
        <begin position="102"/>
        <end position="140"/>
    </location>
</feature>
<organism evidence="8 9">
    <name type="scientific">Varanus komodoensis</name>
    <name type="common">Komodo dragon</name>
    <dbReference type="NCBI Taxonomy" id="61221"/>
    <lineage>
        <taxon>Eukaryota</taxon>
        <taxon>Metazoa</taxon>
        <taxon>Chordata</taxon>
        <taxon>Craniata</taxon>
        <taxon>Vertebrata</taxon>
        <taxon>Euteleostomi</taxon>
        <taxon>Lepidosauria</taxon>
        <taxon>Squamata</taxon>
        <taxon>Bifurcata</taxon>
        <taxon>Unidentata</taxon>
        <taxon>Episquamata</taxon>
        <taxon>Toxicofera</taxon>
        <taxon>Anguimorpha</taxon>
        <taxon>Paleoanguimorpha</taxon>
        <taxon>Varanoidea</taxon>
        <taxon>Varanidae</taxon>
        <taxon>Varanus</taxon>
    </lineage>
</organism>
<feature type="domain" description="2Fe-2S ferredoxin-type" evidence="6">
    <location>
        <begin position="51"/>
        <end position="88"/>
    </location>
</feature>
<dbReference type="InterPro" id="IPR006058">
    <property type="entry name" value="2Fe2S_fd_BS"/>
</dbReference>
<dbReference type="PANTHER" id="PTHR45444">
    <property type="entry name" value="XANTHINE DEHYDROGENASE"/>
    <property type="match status" value="1"/>
</dbReference>
<dbReference type="Gene3D" id="3.10.20.30">
    <property type="match status" value="1"/>
</dbReference>
<dbReference type="AlphaFoldDB" id="A0A8D2KVJ3"/>
<dbReference type="Gene3D" id="1.10.150.120">
    <property type="entry name" value="[2Fe-2S]-binding domain"/>
    <property type="match status" value="1"/>
</dbReference>
<keyword evidence="2" id="KW-0479">Metal-binding</keyword>
<keyword evidence="4" id="KW-0408">Iron</keyword>
<keyword evidence="1" id="KW-0001">2Fe-2S</keyword>
<dbReference type="InterPro" id="IPR001041">
    <property type="entry name" value="2Fe-2S_ferredoxin-type"/>
</dbReference>
<evidence type="ECO:0000256" key="2">
    <source>
        <dbReference type="ARBA" id="ARBA00022723"/>
    </source>
</evidence>
<evidence type="ECO:0000259" key="6">
    <source>
        <dbReference type="Pfam" id="PF00111"/>
    </source>
</evidence>
<dbReference type="InterPro" id="IPR012675">
    <property type="entry name" value="Beta-grasp_dom_sf"/>
</dbReference>
<dbReference type="InterPro" id="IPR016208">
    <property type="entry name" value="Ald_Oxase/xanthine_DH-like"/>
</dbReference>
<dbReference type="Proteomes" id="UP000694545">
    <property type="component" value="Unplaced"/>
</dbReference>
<proteinExistence type="predicted"/>
<dbReference type="Pfam" id="PF00111">
    <property type="entry name" value="Fer2"/>
    <property type="match status" value="1"/>
</dbReference>
<dbReference type="SUPFAM" id="SSF54292">
    <property type="entry name" value="2Fe-2S ferredoxin-like"/>
    <property type="match status" value="1"/>
</dbReference>
<dbReference type="SUPFAM" id="SSF47741">
    <property type="entry name" value="CO dehydrogenase ISP C-domain like"/>
    <property type="match status" value="1"/>
</dbReference>
<dbReference type="GO" id="GO:0005506">
    <property type="term" value="F:iron ion binding"/>
    <property type="evidence" value="ECO:0007669"/>
    <property type="project" value="InterPro"/>
</dbReference>
<evidence type="ECO:0008006" key="10">
    <source>
        <dbReference type="Google" id="ProtNLM"/>
    </source>
</evidence>
<dbReference type="InterPro" id="IPR036010">
    <property type="entry name" value="2Fe-2S_ferredoxin-like_sf"/>
</dbReference>
<sequence>MCVILKVASNNLMQSLLFLCFLCTQIKIKLVLREKTASLFLFLNCVLSVILTGTKYGCGIGGCGACTVMISTYNPDSKKIRHYPANSCPLPFCSLYGVAVTTVEEVGTTQTKLNPIQVRLAKCHGSQCGFCTPGVVMSIMEQIVACLDGNLCRCTGYRPIIDSFSVFSPVKETNR</sequence>
<dbReference type="GO" id="GO:0051537">
    <property type="term" value="F:2 iron, 2 sulfur cluster binding"/>
    <property type="evidence" value="ECO:0007669"/>
    <property type="project" value="UniProtKB-KW"/>
</dbReference>
<keyword evidence="3" id="KW-0560">Oxidoreductase</keyword>
<evidence type="ECO:0000256" key="4">
    <source>
        <dbReference type="ARBA" id="ARBA00023004"/>
    </source>
</evidence>
<evidence type="ECO:0000256" key="3">
    <source>
        <dbReference type="ARBA" id="ARBA00023002"/>
    </source>
</evidence>
<evidence type="ECO:0000313" key="8">
    <source>
        <dbReference type="Ensembl" id="ENSVKKP00000010344.1"/>
    </source>
</evidence>
<dbReference type="PANTHER" id="PTHR45444:SF3">
    <property type="entry name" value="XANTHINE DEHYDROGENASE"/>
    <property type="match status" value="1"/>
</dbReference>
<name>A0A8D2KVJ3_VARKO</name>
<dbReference type="PROSITE" id="PS00197">
    <property type="entry name" value="2FE2S_FER_1"/>
    <property type="match status" value="1"/>
</dbReference>
<dbReference type="InterPro" id="IPR002888">
    <property type="entry name" value="2Fe-2S-bd"/>
</dbReference>
<dbReference type="Ensembl" id="ENSVKKT00000010597.1">
    <property type="protein sequence ID" value="ENSVKKP00000010344.1"/>
    <property type="gene ID" value="ENSVKKG00000007281.1"/>
</dbReference>